<reference evidence="1 2" key="1">
    <citation type="submission" date="2013-02" db="EMBL/GenBank/DDBJ databases">
        <title>A novel strain isolated from Lonar lake, Maharashtra, India.</title>
        <authorList>
            <person name="Singh A."/>
        </authorList>
    </citation>
    <scope>NUCLEOTIDE SEQUENCE [LARGE SCALE GENOMIC DNA]</scope>
    <source>
        <strain evidence="1 2">AK24</strain>
    </source>
</reference>
<accession>R7ZNB5</accession>
<keyword evidence="2" id="KW-1185">Reference proteome</keyword>
<dbReference type="Proteomes" id="UP000013909">
    <property type="component" value="Unassembled WGS sequence"/>
</dbReference>
<sequence>MLQKFEQSKVVKSFFARFNGKAGLFFMLTLSLQNKKIR</sequence>
<dbReference type="EMBL" id="AQHR01000104">
    <property type="protein sequence ID" value="EON75586.1"/>
    <property type="molecule type" value="Genomic_DNA"/>
</dbReference>
<dbReference type="AlphaFoldDB" id="R7ZNB5"/>
<name>R7ZNB5_9BACT</name>
<evidence type="ECO:0000313" key="2">
    <source>
        <dbReference type="Proteomes" id="UP000013909"/>
    </source>
</evidence>
<evidence type="ECO:0000313" key="1">
    <source>
        <dbReference type="EMBL" id="EON75586.1"/>
    </source>
</evidence>
<protein>
    <submittedName>
        <fullName evidence="1">Uncharacterized protein</fullName>
    </submittedName>
</protein>
<organism evidence="1 2">
    <name type="scientific">Lunatimonas lonarensis</name>
    <dbReference type="NCBI Taxonomy" id="1232681"/>
    <lineage>
        <taxon>Bacteria</taxon>
        <taxon>Pseudomonadati</taxon>
        <taxon>Bacteroidota</taxon>
        <taxon>Cytophagia</taxon>
        <taxon>Cytophagales</taxon>
        <taxon>Cyclobacteriaceae</taxon>
    </lineage>
</organism>
<proteinExistence type="predicted"/>
<gene>
    <name evidence="1" type="ORF">ADIS_3989</name>
</gene>
<comment type="caution">
    <text evidence="1">The sequence shown here is derived from an EMBL/GenBank/DDBJ whole genome shotgun (WGS) entry which is preliminary data.</text>
</comment>